<protein>
    <submittedName>
        <fullName evidence="2">Uncharacterized protein</fullName>
    </submittedName>
</protein>
<proteinExistence type="predicted"/>
<keyword evidence="1" id="KW-0732">Signal</keyword>
<evidence type="ECO:0000313" key="2">
    <source>
        <dbReference type="EMBL" id="JAI27295.1"/>
    </source>
</evidence>
<accession>A0A0K8ULS7</accession>
<organism evidence="2">
    <name type="scientific">Bactrocera latifrons</name>
    <name type="common">Malaysian fruit fly</name>
    <name type="synonym">Chaetodacus latifrons</name>
    <dbReference type="NCBI Taxonomy" id="174628"/>
    <lineage>
        <taxon>Eukaryota</taxon>
        <taxon>Metazoa</taxon>
        <taxon>Ecdysozoa</taxon>
        <taxon>Arthropoda</taxon>
        <taxon>Hexapoda</taxon>
        <taxon>Insecta</taxon>
        <taxon>Pterygota</taxon>
        <taxon>Neoptera</taxon>
        <taxon>Endopterygota</taxon>
        <taxon>Diptera</taxon>
        <taxon>Brachycera</taxon>
        <taxon>Muscomorpha</taxon>
        <taxon>Tephritoidea</taxon>
        <taxon>Tephritidae</taxon>
        <taxon>Bactrocera</taxon>
        <taxon>Bactrocera</taxon>
    </lineage>
</organism>
<reference evidence="2" key="1">
    <citation type="submission" date="2015-06" db="EMBL/GenBank/DDBJ databases">
        <authorList>
            <person name="Hoefler B.C."/>
            <person name="Straight P.D."/>
        </authorList>
    </citation>
    <scope>NUCLEOTIDE SEQUENCE</scope>
</reference>
<feature type="chain" id="PRO_5005521159" evidence="1">
    <location>
        <begin position="19"/>
        <end position="108"/>
    </location>
</feature>
<dbReference type="OrthoDB" id="7960093at2759"/>
<dbReference type="Pfam" id="PF01395">
    <property type="entry name" value="PBP_GOBP"/>
    <property type="match status" value="1"/>
</dbReference>
<dbReference type="GO" id="GO:0005549">
    <property type="term" value="F:odorant binding"/>
    <property type="evidence" value="ECO:0007669"/>
    <property type="project" value="InterPro"/>
</dbReference>
<name>A0A0K8ULS7_BACLA</name>
<gene>
    <name evidence="2" type="ORF">c0_g1_i1</name>
</gene>
<dbReference type="AlphaFoldDB" id="A0A0K8ULS7"/>
<sequence length="108" mass="12178">MFTSRYLIISLAVGFCVAIISLKPAKAVPISEHEKASRRLYKAHGFCVQNSSTPTSMNKEYRNTEQKTGAYLRCVASNMGLWTDASGYHAKRVAKFFIKEHNENEVMT</sequence>
<dbReference type="InterPro" id="IPR036728">
    <property type="entry name" value="PBP_GOBP_sf"/>
</dbReference>
<dbReference type="EMBL" id="GDHF01025019">
    <property type="protein sequence ID" value="JAI27295.1"/>
    <property type="molecule type" value="Transcribed_RNA"/>
</dbReference>
<dbReference type="SUPFAM" id="SSF47565">
    <property type="entry name" value="Insect pheromone/odorant-binding proteins"/>
    <property type="match status" value="1"/>
</dbReference>
<feature type="signal peptide" evidence="1">
    <location>
        <begin position="1"/>
        <end position="18"/>
    </location>
</feature>
<evidence type="ECO:0000256" key="1">
    <source>
        <dbReference type="SAM" id="SignalP"/>
    </source>
</evidence>
<dbReference type="InterPro" id="IPR006170">
    <property type="entry name" value="PBP/GOBP"/>
</dbReference>
<dbReference type="Gene3D" id="1.10.238.20">
    <property type="entry name" value="Pheromone/general odorant binding protein domain"/>
    <property type="match status" value="1"/>
</dbReference>